<organism evidence="2 3">
    <name type="scientific">Nesidiocoris tenuis</name>
    <dbReference type="NCBI Taxonomy" id="355587"/>
    <lineage>
        <taxon>Eukaryota</taxon>
        <taxon>Metazoa</taxon>
        <taxon>Ecdysozoa</taxon>
        <taxon>Arthropoda</taxon>
        <taxon>Hexapoda</taxon>
        <taxon>Insecta</taxon>
        <taxon>Pterygota</taxon>
        <taxon>Neoptera</taxon>
        <taxon>Paraneoptera</taxon>
        <taxon>Hemiptera</taxon>
        <taxon>Heteroptera</taxon>
        <taxon>Panheteroptera</taxon>
        <taxon>Cimicomorpha</taxon>
        <taxon>Miridae</taxon>
        <taxon>Dicyphina</taxon>
        <taxon>Nesidiocoris</taxon>
    </lineage>
</organism>
<evidence type="ECO:0000313" key="3">
    <source>
        <dbReference type="Proteomes" id="UP000479000"/>
    </source>
</evidence>
<dbReference type="Proteomes" id="UP000479000">
    <property type="component" value="Unassembled WGS sequence"/>
</dbReference>
<proteinExistence type="predicted"/>
<evidence type="ECO:0000313" key="2">
    <source>
        <dbReference type="EMBL" id="CAB0019150.1"/>
    </source>
</evidence>
<sequence length="59" mass="6506">TTTKSAKTQQERLSAAVEGADSSCLRDLTPGFSGWNRTYTKWTTVKGVCPLLLPHRRAL</sequence>
<feature type="non-terminal residue" evidence="2">
    <location>
        <position position="1"/>
    </location>
</feature>
<accession>A0A6H5HRG8</accession>
<evidence type="ECO:0000313" key="1">
    <source>
        <dbReference type="EMBL" id="CAB0019149.1"/>
    </source>
</evidence>
<dbReference type="AlphaFoldDB" id="A0A6H5HRG8"/>
<dbReference type="EMBL" id="CADCXU010033829">
    <property type="protein sequence ID" value="CAB0019149.1"/>
    <property type="molecule type" value="Genomic_DNA"/>
</dbReference>
<reference evidence="2 3" key="1">
    <citation type="submission" date="2020-02" db="EMBL/GenBank/DDBJ databases">
        <authorList>
            <person name="Ferguson B K."/>
        </authorList>
    </citation>
    <scope>NUCLEOTIDE SEQUENCE [LARGE SCALE GENOMIC DNA]</scope>
</reference>
<dbReference type="EMBL" id="CADCXU010033830">
    <property type="protein sequence ID" value="CAB0019150.1"/>
    <property type="molecule type" value="Genomic_DNA"/>
</dbReference>
<name>A0A6H5HRG8_9HEMI</name>
<protein>
    <submittedName>
        <fullName evidence="2">Uncharacterized protein</fullName>
    </submittedName>
</protein>
<gene>
    <name evidence="1" type="ORF">NTEN_LOCUS22861</name>
    <name evidence="2" type="ORF">NTEN_LOCUS22862</name>
</gene>
<keyword evidence="3" id="KW-1185">Reference proteome</keyword>